<evidence type="ECO:0000313" key="2">
    <source>
        <dbReference type="Proteomes" id="UP001055072"/>
    </source>
</evidence>
<proteinExistence type="predicted"/>
<reference evidence="1" key="1">
    <citation type="journal article" date="2021" name="Environ. Microbiol.">
        <title>Gene family expansions and transcriptome signatures uncover fungal adaptations to wood decay.</title>
        <authorList>
            <person name="Hage H."/>
            <person name="Miyauchi S."/>
            <person name="Viragh M."/>
            <person name="Drula E."/>
            <person name="Min B."/>
            <person name="Chaduli D."/>
            <person name="Navarro D."/>
            <person name="Favel A."/>
            <person name="Norest M."/>
            <person name="Lesage-Meessen L."/>
            <person name="Balint B."/>
            <person name="Merenyi Z."/>
            <person name="de Eugenio L."/>
            <person name="Morin E."/>
            <person name="Martinez A.T."/>
            <person name="Baldrian P."/>
            <person name="Stursova M."/>
            <person name="Martinez M.J."/>
            <person name="Novotny C."/>
            <person name="Magnuson J.K."/>
            <person name="Spatafora J.W."/>
            <person name="Maurice S."/>
            <person name="Pangilinan J."/>
            <person name="Andreopoulos W."/>
            <person name="LaButti K."/>
            <person name="Hundley H."/>
            <person name="Na H."/>
            <person name="Kuo A."/>
            <person name="Barry K."/>
            <person name="Lipzen A."/>
            <person name="Henrissat B."/>
            <person name="Riley R."/>
            <person name="Ahrendt S."/>
            <person name="Nagy L.G."/>
            <person name="Grigoriev I.V."/>
            <person name="Martin F."/>
            <person name="Rosso M.N."/>
        </authorList>
    </citation>
    <scope>NUCLEOTIDE SEQUENCE</scope>
    <source>
        <strain evidence="1">CBS 384.51</strain>
    </source>
</reference>
<name>A0ACB8TU36_9APHY</name>
<sequence>MSIPTQARQYTLPKLDGIHNLAIREASVPQPKSGQILVKVHAVSLNFRDLLIVKGNYGLPVPKDVIPTSDMAGEIVALGEDVNPSVWKIGDRVAANFTQDHIDGDLTPEVQMTALGGQIDGCLTEYKNFPAYSLVKIPEHLSYEEGATLPCAALTAWNALNGPKPLKGGDYVLIQGTGGVSIFALQFAVACGAVVIATSSSDAKLEIAKKLGARHLINYKTTPEWEKEVLRITNGRGVDHIIEVGGPGTLEKSVDSVRMAGWVHVIGFLAGQGDVNNVPLKTLFRAAMIRGIMIGSRKQFEEMNRLIEAQQIKPLVDKVFGFEEAESAYKYLESQKHVGKVVIKVAQ</sequence>
<evidence type="ECO:0000313" key="1">
    <source>
        <dbReference type="EMBL" id="KAI0085551.1"/>
    </source>
</evidence>
<dbReference type="Proteomes" id="UP001055072">
    <property type="component" value="Unassembled WGS sequence"/>
</dbReference>
<dbReference type="EMBL" id="MU274930">
    <property type="protein sequence ID" value="KAI0085551.1"/>
    <property type="molecule type" value="Genomic_DNA"/>
</dbReference>
<organism evidence="1 2">
    <name type="scientific">Irpex rosettiformis</name>
    <dbReference type="NCBI Taxonomy" id="378272"/>
    <lineage>
        <taxon>Eukaryota</taxon>
        <taxon>Fungi</taxon>
        <taxon>Dikarya</taxon>
        <taxon>Basidiomycota</taxon>
        <taxon>Agaricomycotina</taxon>
        <taxon>Agaricomycetes</taxon>
        <taxon>Polyporales</taxon>
        <taxon>Irpicaceae</taxon>
        <taxon>Irpex</taxon>
    </lineage>
</organism>
<accession>A0ACB8TU36</accession>
<protein>
    <submittedName>
        <fullName evidence="1">NAD-P-binding protein</fullName>
    </submittedName>
</protein>
<keyword evidence="2" id="KW-1185">Reference proteome</keyword>
<gene>
    <name evidence="1" type="ORF">BDY19DRAFT_896502</name>
</gene>
<comment type="caution">
    <text evidence="1">The sequence shown here is derived from an EMBL/GenBank/DDBJ whole genome shotgun (WGS) entry which is preliminary data.</text>
</comment>